<dbReference type="GO" id="GO:0005886">
    <property type="term" value="C:plasma membrane"/>
    <property type="evidence" value="ECO:0007669"/>
    <property type="project" value="UniProtKB-SubCell"/>
</dbReference>
<keyword evidence="5 6" id="KW-0472">Membrane</keyword>
<evidence type="ECO:0000256" key="6">
    <source>
        <dbReference type="SAM" id="Phobius"/>
    </source>
</evidence>
<name>A0A9X4M3C3_9ACTN</name>
<feature type="transmembrane region" description="Helical" evidence="6">
    <location>
        <begin position="93"/>
        <end position="115"/>
    </location>
</feature>
<dbReference type="Proteomes" id="UP001152755">
    <property type="component" value="Unassembled WGS sequence"/>
</dbReference>
<dbReference type="InterPro" id="IPR003807">
    <property type="entry name" value="DUF202"/>
</dbReference>
<dbReference type="PANTHER" id="PTHR34187">
    <property type="entry name" value="FGR18P"/>
    <property type="match status" value="1"/>
</dbReference>
<keyword evidence="3 6" id="KW-0812">Transmembrane</keyword>
<evidence type="ECO:0000313" key="8">
    <source>
        <dbReference type="EMBL" id="MDG3016406.1"/>
    </source>
</evidence>
<dbReference type="Pfam" id="PF02656">
    <property type="entry name" value="DUF202"/>
    <property type="match status" value="1"/>
</dbReference>
<gene>
    <name evidence="8" type="ORF">NVS88_17765</name>
</gene>
<feature type="transmembrane region" description="Helical" evidence="6">
    <location>
        <begin position="52"/>
        <end position="73"/>
    </location>
</feature>
<proteinExistence type="predicted"/>
<dbReference type="PANTHER" id="PTHR34187:SF2">
    <property type="entry name" value="DUF202 DOMAIN-CONTAINING PROTEIN"/>
    <property type="match status" value="1"/>
</dbReference>
<dbReference type="InterPro" id="IPR052053">
    <property type="entry name" value="IM_YidH-like"/>
</dbReference>
<keyword evidence="2" id="KW-1003">Cell membrane</keyword>
<evidence type="ECO:0000256" key="2">
    <source>
        <dbReference type="ARBA" id="ARBA00022475"/>
    </source>
</evidence>
<dbReference type="EMBL" id="JANRHA010000013">
    <property type="protein sequence ID" value="MDG3016406.1"/>
    <property type="molecule type" value="Genomic_DNA"/>
</dbReference>
<feature type="transmembrane region" description="Helical" evidence="6">
    <location>
        <begin position="24"/>
        <end position="45"/>
    </location>
</feature>
<dbReference type="AlphaFoldDB" id="A0A9X4M3C3"/>
<reference evidence="8" key="1">
    <citation type="submission" date="2022-08" db="EMBL/GenBank/DDBJ databases">
        <title>Genome analysis of Corynebacteriales strain.</title>
        <authorList>
            <person name="Lee S.D."/>
        </authorList>
    </citation>
    <scope>NUCLEOTIDE SEQUENCE</scope>
    <source>
        <strain evidence="8">D3-21</strain>
    </source>
</reference>
<evidence type="ECO:0000256" key="1">
    <source>
        <dbReference type="ARBA" id="ARBA00004651"/>
    </source>
</evidence>
<evidence type="ECO:0000256" key="5">
    <source>
        <dbReference type="ARBA" id="ARBA00023136"/>
    </source>
</evidence>
<evidence type="ECO:0000313" key="9">
    <source>
        <dbReference type="Proteomes" id="UP001152755"/>
    </source>
</evidence>
<keyword evidence="9" id="KW-1185">Reference proteome</keyword>
<sequence length="119" mass="12718">MGTSQPNPPDRPDERFTLASERTFLAWMRTSLALMAGGIAMIHLVPEFSTSWVRLTLGTALMVLAVIAAVGGLTRWLQVQRALERGDPMPAAGHLWVIAVVTVVIVLVAAVAAVVSELS</sequence>
<protein>
    <submittedName>
        <fullName evidence="8">DUF202 domain-containing protein</fullName>
    </submittedName>
</protein>
<keyword evidence="4 6" id="KW-1133">Transmembrane helix</keyword>
<evidence type="ECO:0000259" key="7">
    <source>
        <dbReference type="Pfam" id="PF02656"/>
    </source>
</evidence>
<dbReference type="RefSeq" id="WP_277830547.1">
    <property type="nucleotide sequence ID" value="NZ_JAAIVF010000001.1"/>
</dbReference>
<comment type="caution">
    <text evidence="8">The sequence shown here is derived from an EMBL/GenBank/DDBJ whole genome shotgun (WGS) entry which is preliminary data.</text>
</comment>
<comment type="subcellular location">
    <subcellularLocation>
        <location evidence="1">Cell membrane</location>
        <topology evidence="1">Multi-pass membrane protein</topology>
    </subcellularLocation>
</comment>
<evidence type="ECO:0000256" key="3">
    <source>
        <dbReference type="ARBA" id="ARBA00022692"/>
    </source>
</evidence>
<organism evidence="8 9">
    <name type="scientific">Speluncibacter jeojiensis</name>
    <dbReference type="NCBI Taxonomy" id="2710754"/>
    <lineage>
        <taxon>Bacteria</taxon>
        <taxon>Bacillati</taxon>
        <taxon>Actinomycetota</taxon>
        <taxon>Actinomycetes</taxon>
        <taxon>Mycobacteriales</taxon>
        <taxon>Speluncibacteraceae</taxon>
        <taxon>Speluncibacter</taxon>
    </lineage>
</organism>
<accession>A0A9X4M3C3</accession>
<feature type="domain" description="DUF202" evidence="7">
    <location>
        <begin position="15"/>
        <end position="82"/>
    </location>
</feature>
<evidence type="ECO:0000256" key="4">
    <source>
        <dbReference type="ARBA" id="ARBA00022989"/>
    </source>
</evidence>